<organism evidence="2 3">
    <name type="scientific">Christiangramia salexigens</name>
    <dbReference type="NCBI Taxonomy" id="1913577"/>
    <lineage>
        <taxon>Bacteria</taxon>
        <taxon>Pseudomonadati</taxon>
        <taxon>Bacteroidota</taxon>
        <taxon>Flavobacteriia</taxon>
        <taxon>Flavobacteriales</taxon>
        <taxon>Flavobacteriaceae</taxon>
        <taxon>Christiangramia</taxon>
    </lineage>
</organism>
<dbReference type="RefSeq" id="WP_072551748.1">
    <property type="nucleotide sequence ID" value="NZ_CP018153.1"/>
</dbReference>
<protein>
    <recommendedName>
        <fullName evidence="1">Lipocalin-like domain-containing protein</fullName>
    </recommendedName>
</protein>
<sequence>MKKLIGIVILFIVIACEHAKPEDQLKNVNGYWQIDKVEIKKDSVIEYSLSEYIDYIEITNSTGFRKKLKPKIDGGYIATQTEEDVEAKIENNTLMLYYSTPYDNWKEEVLKAKDDELIILSSDGKKYYYIKHEPLIAPKDEKTKE</sequence>
<dbReference type="AlphaFoldDB" id="A0A1L3J1U9"/>
<dbReference type="PROSITE" id="PS51257">
    <property type="entry name" value="PROKAR_LIPOPROTEIN"/>
    <property type="match status" value="1"/>
</dbReference>
<evidence type="ECO:0000313" key="2">
    <source>
        <dbReference type="EMBL" id="APG59093.1"/>
    </source>
</evidence>
<dbReference type="STRING" id="1913577.LPB144_01140"/>
<name>A0A1L3J1U9_9FLAO</name>
<accession>A0A1L3J1U9</accession>
<dbReference type="OrthoDB" id="1143855at2"/>
<dbReference type="Pfam" id="PF13648">
    <property type="entry name" value="Lipocalin_4"/>
    <property type="match status" value="1"/>
</dbReference>
<dbReference type="Proteomes" id="UP000182510">
    <property type="component" value="Chromosome"/>
</dbReference>
<dbReference type="InterPro" id="IPR024311">
    <property type="entry name" value="Lipocalin-like"/>
</dbReference>
<evidence type="ECO:0000259" key="1">
    <source>
        <dbReference type="Pfam" id="PF13648"/>
    </source>
</evidence>
<reference evidence="2 3" key="1">
    <citation type="submission" date="2016-11" db="EMBL/GenBank/DDBJ databases">
        <title>Gramella sp. LPB0144 isolated from marine environment.</title>
        <authorList>
            <person name="Kim E."/>
            <person name="Yi H."/>
        </authorList>
    </citation>
    <scope>NUCLEOTIDE SEQUENCE [LARGE SCALE GENOMIC DNA]</scope>
    <source>
        <strain evidence="2 3">LPB0144</strain>
    </source>
</reference>
<dbReference type="EMBL" id="CP018153">
    <property type="protein sequence ID" value="APG59093.1"/>
    <property type="molecule type" value="Genomic_DNA"/>
</dbReference>
<keyword evidence="3" id="KW-1185">Reference proteome</keyword>
<proteinExistence type="predicted"/>
<gene>
    <name evidence="2" type="ORF">LPB144_01140</name>
</gene>
<dbReference type="KEGG" id="grl:LPB144_01140"/>
<feature type="domain" description="Lipocalin-like" evidence="1">
    <location>
        <begin position="29"/>
        <end position="118"/>
    </location>
</feature>
<evidence type="ECO:0000313" key="3">
    <source>
        <dbReference type="Proteomes" id="UP000182510"/>
    </source>
</evidence>